<dbReference type="EC" id="2.7.11.1" evidence="4"/>
<evidence type="ECO:0000313" key="4">
    <source>
        <dbReference type="EMBL" id="TWU25868.1"/>
    </source>
</evidence>
<dbReference type="InterPro" id="IPR011042">
    <property type="entry name" value="6-blade_b-propeller_TolB-like"/>
</dbReference>
<keyword evidence="3" id="KW-0732">Signal</keyword>
<feature type="repeat" description="NHL" evidence="2">
    <location>
        <begin position="176"/>
        <end position="215"/>
    </location>
</feature>
<feature type="chain" id="PRO_5023060285" evidence="3">
    <location>
        <begin position="30"/>
        <end position="308"/>
    </location>
</feature>
<keyword evidence="1" id="KW-0677">Repeat</keyword>
<evidence type="ECO:0000256" key="2">
    <source>
        <dbReference type="PROSITE-ProRule" id="PRU00504"/>
    </source>
</evidence>
<dbReference type="EMBL" id="SJPS01000004">
    <property type="protein sequence ID" value="TWU25868.1"/>
    <property type="molecule type" value="Genomic_DNA"/>
</dbReference>
<evidence type="ECO:0000256" key="1">
    <source>
        <dbReference type="ARBA" id="ARBA00022737"/>
    </source>
</evidence>
<dbReference type="PANTHER" id="PTHR24104:SF25">
    <property type="entry name" value="PROTEIN LIN-41"/>
    <property type="match status" value="1"/>
</dbReference>
<dbReference type="Pfam" id="PF01436">
    <property type="entry name" value="NHL"/>
    <property type="match status" value="3"/>
</dbReference>
<sequence precursor="true">MFCPRRLGTLMALLCFSLGCVPFSGQSEAPDLVWGIRGISSGRFQKPRAIAIDAHDRLYIVDMTARIQVFDVDGHFLRSWHTPESANGRPSGLTIDRQGRLLVADTHYYQMLVYDSEGNPIPEANIGGTLGHGPGEFGFVTDAVEDSQGNFYIAEYGDFDRIQKFSPEGEFLLEWGSPGEEPGQFRRPQNLEIDAEDRIWVVDACNHRVQVFDTEGKLLNCWGQEGSQPGELYYPYDLALDGQGHIYICEYGNHRVQKFTLEGKSLGCWGSQGREPGKLNNPWALARDSQGRLHVLDSNNHRVQRIIF</sequence>
<organism evidence="4 5">
    <name type="scientific">Bythopirellula polymerisocia</name>
    <dbReference type="NCBI Taxonomy" id="2528003"/>
    <lineage>
        <taxon>Bacteria</taxon>
        <taxon>Pseudomonadati</taxon>
        <taxon>Planctomycetota</taxon>
        <taxon>Planctomycetia</taxon>
        <taxon>Pirellulales</taxon>
        <taxon>Lacipirellulaceae</taxon>
        <taxon>Bythopirellula</taxon>
    </lineage>
</organism>
<keyword evidence="4" id="KW-0418">Kinase</keyword>
<comment type="caution">
    <text evidence="4">The sequence shown here is derived from an EMBL/GenBank/DDBJ whole genome shotgun (WGS) entry which is preliminary data.</text>
</comment>
<feature type="repeat" description="NHL" evidence="2">
    <location>
        <begin position="223"/>
        <end position="262"/>
    </location>
</feature>
<gene>
    <name evidence="4" type="primary">pknD_3</name>
    <name evidence="4" type="ORF">Pla144_30810</name>
</gene>
<reference evidence="4 5" key="1">
    <citation type="submission" date="2019-02" db="EMBL/GenBank/DDBJ databases">
        <title>Deep-cultivation of Planctomycetes and their phenomic and genomic characterization uncovers novel biology.</title>
        <authorList>
            <person name="Wiegand S."/>
            <person name="Jogler M."/>
            <person name="Boedeker C."/>
            <person name="Pinto D."/>
            <person name="Vollmers J."/>
            <person name="Rivas-Marin E."/>
            <person name="Kohn T."/>
            <person name="Peeters S.H."/>
            <person name="Heuer A."/>
            <person name="Rast P."/>
            <person name="Oberbeckmann S."/>
            <person name="Bunk B."/>
            <person name="Jeske O."/>
            <person name="Meyerdierks A."/>
            <person name="Storesund J.E."/>
            <person name="Kallscheuer N."/>
            <person name="Luecker S."/>
            <person name="Lage O.M."/>
            <person name="Pohl T."/>
            <person name="Merkel B.J."/>
            <person name="Hornburger P."/>
            <person name="Mueller R.-W."/>
            <person name="Bruemmer F."/>
            <person name="Labrenz M."/>
            <person name="Spormann A.M."/>
            <person name="Op Den Camp H."/>
            <person name="Overmann J."/>
            <person name="Amann R."/>
            <person name="Jetten M.S.M."/>
            <person name="Mascher T."/>
            <person name="Medema M.H."/>
            <person name="Devos D.P."/>
            <person name="Kaster A.-K."/>
            <person name="Ovreas L."/>
            <person name="Rohde M."/>
            <person name="Galperin M.Y."/>
            <person name="Jogler C."/>
        </authorList>
    </citation>
    <scope>NUCLEOTIDE SEQUENCE [LARGE SCALE GENOMIC DNA]</scope>
    <source>
        <strain evidence="4 5">Pla144</strain>
    </source>
</reference>
<name>A0A5C6CNA1_9BACT</name>
<keyword evidence="4" id="KW-0808">Transferase</keyword>
<dbReference type="Proteomes" id="UP000318437">
    <property type="component" value="Unassembled WGS sequence"/>
</dbReference>
<evidence type="ECO:0000256" key="3">
    <source>
        <dbReference type="SAM" id="SignalP"/>
    </source>
</evidence>
<proteinExistence type="predicted"/>
<feature type="repeat" description="NHL" evidence="2">
    <location>
        <begin position="270"/>
        <end position="304"/>
    </location>
</feature>
<dbReference type="PROSITE" id="PS51257">
    <property type="entry name" value="PROKAR_LIPOPROTEIN"/>
    <property type="match status" value="1"/>
</dbReference>
<dbReference type="PANTHER" id="PTHR24104">
    <property type="entry name" value="E3 UBIQUITIN-PROTEIN LIGASE NHLRC1-RELATED"/>
    <property type="match status" value="1"/>
</dbReference>
<dbReference type="InterPro" id="IPR001258">
    <property type="entry name" value="NHL_repeat"/>
</dbReference>
<dbReference type="GO" id="GO:0008270">
    <property type="term" value="F:zinc ion binding"/>
    <property type="evidence" value="ECO:0007669"/>
    <property type="project" value="UniProtKB-KW"/>
</dbReference>
<dbReference type="AlphaFoldDB" id="A0A5C6CNA1"/>
<dbReference type="GO" id="GO:0004674">
    <property type="term" value="F:protein serine/threonine kinase activity"/>
    <property type="evidence" value="ECO:0007669"/>
    <property type="project" value="UniProtKB-EC"/>
</dbReference>
<dbReference type="InterPro" id="IPR050952">
    <property type="entry name" value="TRIM-NHL_E3_ligases"/>
</dbReference>
<dbReference type="SUPFAM" id="SSF63829">
    <property type="entry name" value="Calcium-dependent phosphotriesterase"/>
    <property type="match status" value="1"/>
</dbReference>
<dbReference type="Gene3D" id="2.120.10.30">
    <property type="entry name" value="TolB, C-terminal domain"/>
    <property type="match status" value="3"/>
</dbReference>
<feature type="signal peptide" evidence="3">
    <location>
        <begin position="1"/>
        <end position="29"/>
    </location>
</feature>
<evidence type="ECO:0000313" key="5">
    <source>
        <dbReference type="Proteomes" id="UP000318437"/>
    </source>
</evidence>
<dbReference type="CDD" id="cd14956">
    <property type="entry name" value="NHL_like_3"/>
    <property type="match status" value="1"/>
</dbReference>
<accession>A0A5C6CNA1</accession>
<dbReference type="PROSITE" id="PS51125">
    <property type="entry name" value="NHL"/>
    <property type="match status" value="3"/>
</dbReference>
<protein>
    <submittedName>
        <fullName evidence="4">Serine/threonine-protein kinase PknD</fullName>
        <ecNumber evidence="4">2.7.11.1</ecNumber>
    </submittedName>
</protein>
<keyword evidence="5" id="KW-1185">Reference proteome</keyword>